<dbReference type="Pfam" id="PF17919">
    <property type="entry name" value="RT_RNaseH_2"/>
    <property type="match status" value="1"/>
</dbReference>
<dbReference type="AlphaFoldDB" id="A0AAE0Y5E5"/>
<accession>A0AAE0Y5E5</accession>
<dbReference type="PANTHER" id="PTHR33064:SF37">
    <property type="entry name" value="RIBONUCLEASE H"/>
    <property type="match status" value="1"/>
</dbReference>
<dbReference type="InterPro" id="IPR041577">
    <property type="entry name" value="RT_RNaseH_2"/>
</dbReference>
<dbReference type="InterPro" id="IPR043502">
    <property type="entry name" value="DNA/RNA_pol_sf"/>
</dbReference>
<dbReference type="PANTHER" id="PTHR33064">
    <property type="entry name" value="POL PROTEIN"/>
    <property type="match status" value="1"/>
</dbReference>
<dbReference type="EMBL" id="JAWDGP010006980">
    <property type="protein sequence ID" value="KAK3732145.1"/>
    <property type="molecule type" value="Genomic_DNA"/>
</dbReference>
<dbReference type="Gene3D" id="3.30.70.270">
    <property type="match status" value="2"/>
</dbReference>
<gene>
    <name evidence="2" type="ORF">RRG08_026527</name>
</gene>
<organism evidence="2 3">
    <name type="scientific">Elysia crispata</name>
    <name type="common">lettuce slug</name>
    <dbReference type="NCBI Taxonomy" id="231223"/>
    <lineage>
        <taxon>Eukaryota</taxon>
        <taxon>Metazoa</taxon>
        <taxon>Spiralia</taxon>
        <taxon>Lophotrochozoa</taxon>
        <taxon>Mollusca</taxon>
        <taxon>Gastropoda</taxon>
        <taxon>Heterobranchia</taxon>
        <taxon>Euthyneura</taxon>
        <taxon>Panpulmonata</taxon>
        <taxon>Sacoglossa</taxon>
        <taxon>Placobranchoidea</taxon>
        <taxon>Plakobranchidae</taxon>
        <taxon>Elysia</taxon>
    </lineage>
</organism>
<protein>
    <recommendedName>
        <fullName evidence="1">Reverse transcriptase/retrotransposon-derived protein RNase H-like domain-containing protein</fullName>
    </recommendedName>
</protein>
<name>A0AAE0Y5E5_9GAST</name>
<dbReference type="Proteomes" id="UP001283361">
    <property type="component" value="Unassembled WGS sequence"/>
</dbReference>
<dbReference type="SUPFAM" id="SSF56672">
    <property type="entry name" value="DNA/RNA polymerases"/>
    <property type="match status" value="1"/>
</dbReference>
<sequence>MCTRLRQLSLKLNPEKCRLCARNVHYLGHVISEEGIATDPDKSSAVNDWPNPKTTREVRSFLGLASYYLRFVLKFADIARPLHQIIAKANADHGYSKKKPVSIASYWNRECQLAFNALKSALTTTPVLGTADFSLPFQLEVVASFNGLDAILSQD</sequence>
<comment type="caution">
    <text evidence="2">The sequence shown here is derived from an EMBL/GenBank/DDBJ whole genome shotgun (WGS) entry which is preliminary data.</text>
</comment>
<dbReference type="InterPro" id="IPR051320">
    <property type="entry name" value="Viral_Replic_Matur_Polypro"/>
</dbReference>
<evidence type="ECO:0000313" key="2">
    <source>
        <dbReference type="EMBL" id="KAK3732145.1"/>
    </source>
</evidence>
<evidence type="ECO:0000313" key="3">
    <source>
        <dbReference type="Proteomes" id="UP001283361"/>
    </source>
</evidence>
<dbReference type="FunFam" id="3.30.70.270:FF:000020">
    <property type="entry name" value="Transposon Tf2-6 polyprotein-like Protein"/>
    <property type="match status" value="1"/>
</dbReference>
<evidence type="ECO:0000259" key="1">
    <source>
        <dbReference type="Pfam" id="PF17919"/>
    </source>
</evidence>
<reference evidence="2" key="1">
    <citation type="journal article" date="2023" name="G3 (Bethesda)">
        <title>A reference genome for the long-term kleptoplast-retaining sea slug Elysia crispata morphotype clarki.</title>
        <authorList>
            <person name="Eastman K.E."/>
            <person name="Pendleton A.L."/>
            <person name="Shaikh M.A."/>
            <person name="Suttiyut T."/>
            <person name="Ogas R."/>
            <person name="Tomko P."/>
            <person name="Gavelis G."/>
            <person name="Widhalm J.R."/>
            <person name="Wisecaver J.H."/>
        </authorList>
    </citation>
    <scope>NUCLEOTIDE SEQUENCE</scope>
    <source>
        <strain evidence="2">ECLA1</strain>
    </source>
</reference>
<keyword evidence="3" id="KW-1185">Reference proteome</keyword>
<dbReference type="InterPro" id="IPR043128">
    <property type="entry name" value="Rev_trsase/Diguanyl_cyclase"/>
</dbReference>
<proteinExistence type="predicted"/>
<feature type="domain" description="Reverse transcriptase/retrotransposon-derived protein RNase H-like" evidence="1">
    <location>
        <begin position="107"/>
        <end position="154"/>
    </location>
</feature>